<evidence type="ECO:0000313" key="2">
    <source>
        <dbReference type="Proteomes" id="UP000807469"/>
    </source>
</evidence>
<reference evidence="1" key="1">
    <citation type="submission" date="2020-11" db="EMBL/GenBank/DDBJ databases">
        <authorList>
            <consortium name="DOE Joint Genome Institute"/>
            <person name="Ahrendt S."/>
            <person name="Riley R."/>
            <person name="Andreopoulos W."/>
            <person name="Labutti K."/>
            <person name="Pangilinan J."/>
            <person name="Ruiz-Duenas F.J."/>
            <person name="Barrasa J.M."/>
            <person name="Sanchez-Garcia M."/>
            <person name="Camarero S."/>
            <person name="Miyauchi S."/>
            <person name="Serrano A."/>
            <person name="Linde D."/>
            <person name="Babiker R."/>
            <person name="Drula E."/>
            <person name="Ayuso-Fernandez I."/>
            <person name="Pacheco R."/>
            <person name="Padilla G."/>
            <person name="Ferreira P."/>
            <person name="Barriuso J."/>
            <person name="Kellner H."/>
            <person name="Castanera R."/>
            <person name="Alfaro M."/>
            <person name="Ramirez L."/>
            <person name="Pisabarro A.G."/>
            <person name="Kuo A."/>
            <person name="Tritt A."/>
            <person name="Lipzen A."/>
            <person name="He G."/>
            <person name="Yan M."/>
            <person name="Ng V."/>
            <person name="Cullen D."/>
            <person name="Martin F."/>
            <person name="Rosso M.-N."/>
            <person name="Henrissat B."/>
            <person name="Hibbett D."/>
            <person name="Martinez A.T."/>
            <person name="Grigoriev I.V."/>
        </authorList>
    </citation>
    <scope>NUCLEOTIDE SEQUENCE</scope>
    <source>
        <strain evidence="1">CIRM-BRFM 674</strain>
    </source>
</reference>
<protein>
    <submittedName>
        <fullName evidence="1">Uncharacterized protein</fullName>
    </submittedName>
</protein>
<evidence type="ECO:0000313" key="1">
    <source>
        <dbReference type="EMBL" id="KAF9475893.1"/>
    </source>
</evidence>
<sequence length="164" mass="18173">MLSTNGSKDQPLEMAATIAEAPRGKQGDLAMISNAEALTINGGTFIQVMGNFHLEETLSICGNMTPNKTFPIARIEGETRPLLGFKEATLFMETFINIYINATTVVAVIDPKIFRNWLDNARCQIHFQTITLRRAATSAAEPTTTLTNSFIAFKKTLEAYYNYI</sequence>
<organism evidence="1 2">
    <name type="scientific">Pholiota conissans</name>
    <dbReference type="NCBI Taxonomy" id="109636"/>
    <lineage>
        <taxon>Eukaryota</taxon>
        <taxon>Fungi</taxon>
        <taxon>Dikarya</taxon>
        <taxon>Basidiomycota</taxon>
        <taxon>Agaricomycotina</taxon>
        <taxon>Agaricomycetes</taxon>
        <taxon>Agaricomycetidae</taxon>
        <taxon>Agaricales</taxon>
        <taxon>Agaricineae</taxon>
        <taxon>Strophariaceae</taxon>
        <taxon>Pholiota</taxon>
    </lineage>
</organism>
<comment type="caution">
    <text evidence="1">The sequence shown here is derived from an EMBL/GenBank/DDBJ whole genome shotgun (WGS) entry which is preliminary data.</text>
</comment>
<name>A0A9P5YU62_9AGAR</name>
<dbReference type="EMBL" id="MU155314">
    <property type="protein sequence ID" value="KAF9475893.1"/>
    <property type="molecule type" value="Genomic_DNA"/>
</dbReference>
<proteinExistence type="predicted"/>
<dbReference type="Proteomes" id="UP000807469">
    <property type="component" value="Unassembled WGS sequence"/>
</dbReference>
<accession>A0A9P5YU62</accession>
<gene>
    <name evidence="1" type="ORF">BDN70DRAFT_923664</name>
</gene>
<dbReference type="AlphaFoldDB" id="A0A9P5YU62"/>
<keyword evidence="2" id="KW-1185">Reference proteome</keyword>